<gene>
    <name evidence="8" type="ORF">BXYJ_LOCUS11175</name>
</gene>
<evidence type="ECO:0000256" key="6">
    <source>
        <dbReference type="PROSITE-ProRule" id="PRU00339"/>
    </source>
</evidence>
<proteinExistence type="predicted"/>
<dbReference type="Gene3D" id="1.25.40.10">
    <property type="entry name" value="Tetratricopeptide repeat domain"/>
    <property type="match status" value="2"/>
</dbReference>
<evidence type="ECO:0000256" key="5">
    <source>
        <dbReference type="ARBA" id="ARBA00026193"/>
    </source>
</evidence>
<dbReference type="Pfam" id="PF13414">
    <property type="entry name" value="TPR_11"/>
    <property type="match status" value="2"/>
</dbReference>
<dbReference type="Pfam" id="PF13181">
    <property type="entry name" value="TPR_8"/>
    <property type="match status" value="1"/>
</dbReference>
<dbReference type="Proteomes" id="UP000659654">
    <property type="component" value="Unassembled WGS sequence"/>
</dbReference>
<dbReference type="SMR" id="A0A1I7S2J4"/>
<evidence type="ECO:0000256" key="2">
    <source>
        <dbReference type="ARBA" id="ARBA00022490"/>
    </source>
</evidence>
<dbReference type="FunFam" id="1.10.260.100:FF:000002">
    <property type="entry name" value="Stress-induced-phosphoprotein 1 (Hsp70/Hsp90-organizing)"/>
    <property type="match status" value="1"/>
</dbReference>
<dbReference type="EMBL" id="CAJFCV020000005">
    <property type="protein sequence ID" value="CAG9121907.1"/>
    <property type="molecule type" value="Genomic_DNA"/>
</dbReference>
<dbReference type="GO" id="GO:0005737">
    <property type="term" value="C:cytoplasm"/>
    <property type="evidence" value="ECO:0007669"/>
    <property type="project" value="UniProtKB-SubCell"/>
</dbReference>
<dbReference type="OrthoDB" id="2423701at2759"/>
<feature type="repeat" description="TPR" evidence="6">
    <location>
        <begin position="208"/>
        <end position="241"/>
    </location>
</feature>
<evidence type="ECO:0000256" key="4">
    <source>
        <dbReference type="ARBA" id="ARBA00022803"/>
    </source>
</evidence>
<dbReference type="Proteomes" id="UP000095284">
    <property type="component" value="Unplaced"/>
</dbReference>
<organism evidence="9 11">
    <name type="scientific">Bursaphelenchus xylophilus</name>
    <name type="common">Pinewood nematode worm</name>
    <name type="synonym">Aphelenchoides xylophilus</name>
    <dbReference type="NCBI Taxonomy" id="6326"/>
    <lineage>
        <taxon>Eukaryota</taxon>
        <taxon>Metazoa</taxon>
        <taxon>Ecdysozoa</taxon>
        <taxon>Nematoda</taxon>
        <taxon>Chromadorea</taxon>
        <taxon>Rhabditida</taxon>
        <taxon>Tylenchina</taxon>
        <taxon>Tylenchomorpha</taxon>
        <taxon>Aphelenchoidea</taxon>
        <taxon>Aphelenchoididae</taxon>
        <taxon>Bursaphelenchus</taxon>
    </lineage>
</organism>
<evidence type="ECO:0000313" key="8">
    <source>
        <dbReference type="EMBL" id="CAD5230826.1"/>
    </source>
</evidence>
<feature type="repeat" description="TPR" evidence="6">
    <location>
        <begin position="5"/>
        <end position="38"/>
    </location>
</feature>
<evidence type="ECO:0000259" key="7">
    <source>
        <dbReference type="SMART" id="SM00727"/>
    </source>
</evidence>
<evidence type="ECO:0000313" key="10">
    <source>
        <dbReference type="Proteomes" id="UP000659654"/>
    </source>
</evidence>
<dbReference type="SMART" id="SM00028">
    <property type="entry name" value="TPR"/>
    <property type="match status" value="6"/>
</dbReference>
<dbReference type="InterPro" id="IPR006636">
    <property type="entry name" value="STI1_HS-bd"/>
</dbReference>
<feature type="repeat" description="TPR" evidence="6">
    <location>
        <begin position="140"/>
        <end position="173"/>
    </location>
</feature>
<evidence type="ECO:0000256" key="3">
    <source>
        <dbReference type="ARBA" id="ARBA00022737"/>
    </source>
</evidence>
<dbReference type="SMART" id="SM00727">
    <property type="entry name" value="STI1"/>
    <property type="match status" value="1"/>
</dbReference>
<dbReference type="InterPro" id="IPR011990">
    <property type="entry name" value="TPR-like_helical_dom_sf"/>
</dbReference>
<dbReference type="InterPro" id="IPR019734">
    <property type="entry name" value="TPR_rpt"/>
</dbReference>
<sequence>MSEQAVAEKNLGNECYKKKDFAGAHQHYDKAIELDPENMTFYNNKAAAYFEEGKFEECIKTCEKGVEVGREHRADFATIAKGFARIGNAYLKLGDKKQALFYFGKSLSEHRDPDLVKKHKNLEAEIKEEERKGYINPEISEEEKTKGNEAFKKGDYPTAIKHYNEAIKRNPDNPVLYSNRAACYSKLMEFHRAVEDCEHCLKLDPKFIKGYLRKAAALVGLREFSRAQKTYEVALTIDPSNAEAREGLINCARNSDETPEKARAAALQDPEVQEILKDPSMRMILEQMSTDPGAAQEHLKNPEVFQKIMKLREAGIIQVR</sequence>
<dbReference type="PANTHER" id="PTHR22904">
    <property type="entry name" value="TPR REPEAT CONTAINING PROTEIN"/>
    <property type="match status" value="1"/>
</dbReference>
<dbReference type="Gene3D" id="1.10.260.100">
    <property type="match status" value="1"/>
</dbReference>
<dbReference type="Proteomes" id="UP000582659">
    <property type="component" value="Unassembled WGS sequence"/>
</dbReference>
<comment type="subcellular location">
    <subcellularLocation>
        <location evidence="1">Cytoplasm</location>
    </subcellularLocation>
</comment>
<reference evidence="11" key="1">
    <citation type="submission" date="2016-11" db="UniProtKB">
        <authorList>
            <consortium name="WormBaseParasite"/>
        </authorList>
    </citation>
    <scope>IDENTIFICATION</scope>
</reference>
<dbReference type="InterPro" id="IPR041243">
    <property type="entry name" value="STI1/HOP_DP"/>
</dbReference>
<feature type="domain" description="STI1" evidence="7">
    <location>
        <begin position="269"/>
        <end position="308"/>
    </location>
</feature>
<dbReference type="GO" id="GO:0051879">
    <property type="term" value="F:Hsp90 protein binding"/>
    <property type="evidence" value="ECO:0007669"/>
    <property type="project" value="TreeGrafter"/>
</dbReference>
<dbReference type="Pfam" id="PF17830">
    <property type="entry name" value="STI1-HOP_DP"/>
    <property type="match status" value="1"/>
</dbReference>
<name>A0A1I7S2J4_BURXY</name>
<feature type="repeat" description="TPR" evidence="6">
    <location>
        <begin position="80"/>
        <end position="113"/>
    </location>
</feature>
<reference evidence="8" key="2">
    <citation type="submission" date="2020-09" db="EMBL/GenBank/DDBJ databases">
        <authorList>
            <person name="Kikuchi T."/>
        </authorList>
    </citation>
    <scope>NUCLEOTIDE SEQUENCE</scope>
    <source>
        <strain evidence="8">Ka4C1</strain>
    </source>
</reference>
<keyword evidence="4 6" id="KW-0802">TPR repeat</keyword>
<dbReference type="SUPFAM" id="SSF48452">
    <property type="entry name" value="TPR-like"/>
    <property type="match status" value="2"/>
</dbReference>
<dbReference type="FunFam" id="1.25.40.10:FF:000027">
    <property type="entry name" value="stress-induced-phosphoprotein 1 isoform X1"/>
    <property type="match status" value="1"/>
</dbReference>
<protein>
    <recommendedName>
        <fullName evidence="5">Stress-induced-phosphoprotein 1</fullName>
    </recommendedName>
</protein>
<dbReference type="eggNOG" id="KOG0548">
    <property type="taxonomic scope" value="Eukaryota"/>
</dbReference>
<keyword evidence="2" id="KW-0963">Cytoplasm</keyword>
<feature type="repeat" description="TPR" evidence="6">
    <location>
        <begin position="174"/>
        <end position="207"/>
    </location>
</feature>
<dbReference type="AlphaFoldDB" id="A0A1I7S2J4"/>
<dbReference type="PANTHER" id="PTHR22904:SF523">
    <property type="entry name" value="STRESS-INDUCED-PHOSPHOPROTEIN 1"/>
    <property type="match status" value="1"/>
</dbReference>
<evidence type="ECO:0000313" key="11">
    <source>
        <dbReference type="WBParaSite" id="BXY_0722400.1"/>
    </source>
</evidence>
<evidence type="ECO:0000313" key="9">
    <source>
        <dbReference type="Proteomes" id="UP000095284"/>
    </source>
</evidence>
<accession>A0A1I7S2J4</accession>
<evidence type="ECO:0000256" key="1">
    <source>
        <dbReference type="ARBA" id="ARBA00004496"/>
    </source>
</evidence>
<dbReference type="FunFam" id="1.25.40.10:FF:000010">
    <property type="entry name" value="Stress-induced phosphoprotein 1"/>
    <property type="match status" value="1"/>
</dbReference>
<dbReference type="EMBL" id="CAJFDI010000005">
    <property type="protein sequence ID" value="CAD5230826.1"/>
    <property type="molecule type" value="Genomic_DNA"/>
</dbReference>
<keyword evidence="3" id="KW-0677">Repeat</keyword>
<dbReference type="PROSITE" id="PS50005">
    <property type="entry name" value="TPR"/>
    <property type="match status" value="5"/>
</dbReference>
<keyword evidence="10" id="KW-1185">Reference proteome</keyword>
<dbReference type="WBParaSite" id="BXY_0722400.1">
    <property type="protein sequence ID" value="BXY_0722400.1"/>
    <property type="gene ID" value="BXY_0722400"/>
</dbReference>